<sequence length="156" mass="16674">MNQHLAARAVNWREFLRLLQAADRSYSTSSGLVALRVGDVFSGVSLPAEFFHPVIKRLQGRREPIGPVLNDAAAHAVVFLLAARAAERLAWPAAAGVRVLAANEVVLCPPPGFTVRGRDWLVPPGGLSATDPAVLHQVLAAVVGDHRSQTPGWPQP</sequence>
<gene>
    <name evidence="1" type="ORF">BIV57_13220</name>
</gene>
<evidence type="ECO:0000313" key="2">
    <source>
        <dbReference type="Proteomes" id="UP000243342"/>
    </source>
</evidence>
<accession>A0A1J7C5Y8</accession>
<dbReference type="EMBL" id="MLCF01000067">
    <property type="protein sequence ID" value="OIV36948.1"/>
    <property type="molecule type" value="Genomic_DNA"/>
</dbReference>
<keyword evidence="2" id="KW-1185">Reference proteome</keyword>
<dbReference type="STRING" id="1428644.BIV57_13220"/>
<dbReference type="RefSeq" id="WP_071657022.1">
    <property type="nucleotide sequence ID" value="NZ_MLCF01000067.1"/>
</dbReference>
<dbReference type="OrthoDB" id="3852429at2"/>
<organism evidence="1 2">
    <name type="scientific">Mangrovactinospora gilvigrisea</name>
    <dbReference type="NCBI Taxonomy" id="1428644"/>
    <lineage>
        <taxon>Bacteria</taxon>
        <taxon>Bacillati</taxon>
        <taxon>Actinomycetota</taxon>
        <taxon>Actinomycetes</taxon>
        <taxon>Kitasatosporales</taxon>
        <taxon>Streptomycetaceae</taxon>
        <taxon>Mangrovactinospora</taxon>
    </lineage>
</organism>
<protein>
    <submittedName>
        <fullName evidence="1">Uncharacterized protein</fullName>
    </submittedName>
</protein>
<dbReference type="AlphaFoldDB" id="A0A1J7C5Y8"/>
<dbReference type="Proteomes" id="UP000243342">
    <property type="component" value="Unassembled WGS sequence"/>
</dbReference>
<evidence type="ECO:0000313" key="1">
    <source>
        <dbReference type="EMBL" id="OIV36948.1"/>
    </source>
</evidence>
<name>A0A1J7C5Y8_9ACTN</name>
<comment type="caution">
    <text evidence="1">The sequence shown here is derived from an EMBL/GenBank/DDBJ whole genome shotgun (WGS) entry which is preliminary data.</text>
</comment>
<proteinExistence type="predicted"/>
<reference evidence="1 2" key="1">
    <citation type="submission" date="2016-10" db="EMBL/GenBank/DDBJ databases">
        <title>Genome sequence of Streptomyces gilvigriseus MUSC 26.</title>
        <authorList>
            <person name="Lee L.-H."/>
            <person name="Ser H.-L."/>
        </authorList>
    </citation>
    <scope>NUCLEOTIDE SEQUENCE [LARGE SCALE GENOMIC DNA]</scope>
    <source>
        <strain evidence="1 2">MUSC 26</strain>
    </source>
</reference>